<evidence type="ECO:0000256" key="5">
    <source>
        <dbReference type="ARBA" id="ARBA00022448"/>
    </source>
</evidence>
<comment type="similarity">
    <text evidence="3 12">Belongs to the complex I subunit 1 family.</text>
</comment>
<dbReference type="EC" id="7.1.1.2" evidence="13"/>
<evidence type="ECO:0000256" key="3">
    <source>
        <dbReference type="ARBA" id="ARBA00010535"/>
    </source>
</evidence>
<organism evidence="15">
    <name type="scientific">Aleurodicus dispersus</name>
    <dbReference type="NCBI Taxonomy" id="267823"/>
    <lineage>
        <taxon>Eukaryota</taxon>
        <taxon>Metazoa</taxon>
        <taxon>Ecdysozoa</taxon>
        <taxon>Arthropoda</taxon>
        <taxon>Hexapoda</taxon>
        <taxon>Insecta</taxon>
        <taxon>Pterygota</taxon>
        <taxon>Neoptera</taxon>
        <taxon>Paraneoptera</taxon>
        <taxon>Hemiptera</taxon>
        <taxon>Sternorrhyncha</taxon>
        <taxon>Aleyrodoidea</taxon>
        <taxon>Aleyrodidae</taxon>
        <taxon>Aleurodicinae</taxon>
        <taxon>Aleurodicus</taxon>
    </lineage>
</organism>
<keyword evidence="7" id="KW-0999">Mitochondrion inner membrane</keyword>
<feature type="transmembrane region" description="Helical" evidence="14">
    <location>
        <begin position="221"/>
        <end position="244"/>
    </location>
</feature>
<evidence type="ECO:0000313" key="15">
    <source>
        <dbReference type="EMBL" id="AAS77757.1"/>
    </source>
</evidence>
<dbReference type="GO" id="GO:0008137">
    <property type="term" value="F:NADH dehydrogenase (ubiquinone) activity"/>
    <property type="evidence" value="ECO:0007669"/>
    <property type="project" value="UniProtKB-EC"/>
</dbReference>
<dbReference type="PROSITE" id="PS00668">
    <property type="entry name" value="COMPLEX1_ND1_2"/>
    <property type="match status" value="1"/>
</dbReference>
<evidence type="ECO:0000256" key="4">
    <source>
        <dbReference type="ARBA" id="ARBA00021009"/>
    </source>
</evidence>
<evidence type="ECO:0000256" key="9">
    <source>
        <dbReference type="ARBA" id="ARBA00023075"/>
    </source>
</evidence>
<dbReference type="EMBL" id="AY521252">
    <property type="protein sequence ID" value="AAS77757.1"/>
    <property type="molecule type" value="Genomic_DNA"/>
</dbReference>
<evidence type="ECO:0000256" key="7">
    <source>
        <dbReference type="ARBA" id="ARBA00022792"/>
    </source>
</evidence>
<accession>Q6JCT2</accession>
<keyword evidence="8 14" id="KW-1133">Transmembrane helix</keyword>
<dbReference type="InterPro" id="IPR018086">
    <property type="entry name" value="NADH_UbQ_OxRdtase_su1_CS"/>
</dbReference>
<keyword evidence="11 14" id="KW-0472">Membrane</keyword>
<geneLocation type="mitochondrion" evidence="15"/>
<keyword evidence="9 13" id="KW-0830">Ubiquinone</keyword>
<evidence type="ECO:0000256" key="8">
    <source>
        <dbReference type="ARBA" id="ARBA00022989"/>
    </source>
</evidence>
<protein>
    <recommendedName>
        <fullName evidence="4 13">NADH-ubiquinone oxidoreductase chain 1</fullName>
        <ecNumber evidence="13">7.1.1.2</ecNumber>
    </recommendedName>
</protein>
<dbReference type="PROSITE" id="PS00667">
    <property type="entry name" value="COMPLEX1_ND1_1"/>
    <property type="match status" value="1"/>
</dbReference>
<reference evidence="15" key="1">
    <citation type="journal article" date="2004" name="Appl. Environ. Microbiol.">
        <title>Evolutionary relationships of primary prokaryotic endosymbionts of whiteflies and their hosts.</title>
        <authorList>
            <person name="Thao M.L."/>
            <person name="Baumann P."/>
        </authorList>
    </citation>
    <scope>NUCLEOTIDE SEQUENCE</scope>
</reference>
<comment type="catalytic activity">
    <reaction evidence="13">
        <text>a ubiquinone + NADH + 5 H(+)(in) = a ubiquinol + NAD(+) + 4 H(+)(out)</text>
        <dbReference type="Rhea" id="RHEA:29091"/>
        <dbReference type="Rhea" id="RHEA-COMP:9565"/>
        <dbReference type="Rhea" id="RHEA-COMP:9566"/>
        <dbReference type="ChEBI" id="CHEBI:15378"/>
        <dbReference type="ChEBI" id="CHEBI:16389"/>
        <dbReference type="ChEBI" id="CHEBI:17976"/>
        <dbReference type="ChEBI" id="CHEBI:57540"/>
        <dbReference type="ChEBI" id="CHEBI:57945"/>
        <dbReference type="EC" id="7.1.1.2"/>
    </reaction>
</comment>
<feature type="transmembrane region" description="Helical" evidence="14">
    <location>
        <begin position="175"/>
        <end position="192"/>
    </location>
</feature>
<keyword evidence="12" id="KW-0520">NAD</keyword>
<dbReference type="HAMAP" id="MF_01350">
    <property type="entry name" value="NDH1_NuoH"/>
    <property type="match status" value="1"/>
</dbReference>
<feature type="transmembrane region" description="Helical" evidence="14">
    <location>
        <begin position="251"/>
        <end position="267"/>
    </location>
</feature>
<evidence type="ECO:0000256" key="12">
    <source>
        <dbReference type="RuleBase" id="RU000471"/>
    </source>
</evidence>
<evidence type="ECO:0000256" key="6">
    <source>
        <dbReference type="ARBA" id="ARBA00022692"/>
    </source>
</evidence>
<proteinExistence type="inferred from homology"/>
<feature type="transmembrane region" description="Helical" evidence="14">
    <location>
        <begin position="6"/>
        <end position="29"/>
    </location>
</feature>
<keyword evidence="5" id="KW-0813">Transport</keyword>
<dbReference type="GO" id="GO:0005743">
    <property type="term" value="C:mitochondrial inner membrane"/>
    <property type="evidence" value="ECO:0007669"/>
    <property type="project" value="UniProtKB-SubCell"/>
</dbReference>
<evidence type="ECO:0000256" key="14">
    <source>
        <dbReference type="SAM" id="Phobius"/>
    </source>
</evidence>
<evidence type="ECO:0000256" key="2">
    <source>
        <dbReference type="ARBA" id="ARBA00004448"/>
    </source>
</evidence>
<gene>
    <name evidence="15" type="primary">ND1</name>
</gene>
<evidence type="ECO:0000256" key="11">
    <source>
        <dbReference type="ARBA" id="ARBA00023136"/>
    </source>
</evidence>
<dbReference type="AlphaFoldDB" id="Q6JCT2"/>
<comment type="function">
    <text evidence="1">Core subunit of the mitochondrial membrane respiratory chain NADH dehydrogenase (Complex I) that is believed to belong to the minimal assembly required for catalysis. Complex I functions in the transfer of electrons from NADH to the respiratory chain. The immediate electron acceptor for the enzyme is believed to be ubiquinone.</text>
</comment>
<feature type="transmembrane region" description="Helical" evidence="14">
    <location>
        <begin position="70"/>
        <end position="89"/>
    </location>
</feature>
<dbReference type="Pfam" id="PF00146">
    <property type="entry name" value="NADHdh"/>
    <property type="match status" value="1"/>
</dbReference>
<keyword evidence="10 13" id="KW-0496">Mitochondrion</keyword>
<dbReference type="PANTHER" id="PTHR11432">
    <property type="entry name" value="NADH DEHYDROGENASE SUBUNIT 1"/>
    <property type="match status" value="1"/>
</dbReference>
<feature type="transmembrane region" description="Helical" evidence="14">
    <location>
        <begin position="128"/>
        <end position="155"/>
    </location>
</feature>
<dbReference type="InterPro" id="IPR001694">
    <property type="entry name" value="NADH_UbQ_OxRdtase_su1/FPO"/>
</dbReference>
<sequence length="318" mass="38610">MIYFLIMILLLISTFLSIAFFTLMERKILSYMQNRKGPNKTLIMGILQPFSDAIKLFSKEMNLNFKSNYIIYYMFPLLNIICSLMMWMIYPFYWNFNFNKFNILMLMSMMSINMIIIMLISWSSNSNYAMIGLMRSIAQMISYEINLMIIIMTIVNLTEQLNFNYMFIMQKYMMFYLYLMFLFYIWIITILAETNRTPFDFSEGESELISGFNIEYSSFSFAFIFLAEYSNILIMSLITLTMFFNMKMSSMIFFFTFMILCFLFIWTRCTLPRFRYDKLMYLTWIKFLPLTILYFFFSLSFKLYYTKKNDKTKDYLKI</sequence>
<feature type="transmembrane region" description="Helical" evidence="14">
    <location>
        <begin position="101"/>
        <end position="122"/>
    </location>
</feature>
<keyword evidence="6 12" id="KW-0812">Transmembrane</keyword>
<dbReference type="GO" id="GO:0003954">
    <property type="term" value="F:NADH dehydrogenase activity"/>
    <property type="evidence" value="ECO:0007669"/>
    <property type="project" value="TreeGrafter"/>
</dbReference>
<feature type="transmembrane region" description="Helical" evidence="14">
    <location>
        <begin position="287"/>
        <end position="305"/>
    </location>
</feature>
<evidence type="ECO:0000256" key="13">
    <source>
        <dbReference type="RuleBase" id="RU000473"/>
    </source>
</evidence>
<dbReference type="GO" id="GO:0009060">
    <property type="term" value="P:aerobic respiration"/>
    <property type="evidence" value="ECO:0007669"/>
    <property type="project" value="TreeGrafter"/>
</dbReference>
<comment type="subcellular location">
    <subcellularLocation>
        <location evidence="2 12">Mitochondrion inner membrane</location>
        <topology evidence="2 12">Multi-pass membrane protein</topology>
    </subcellularLocation>
</comment>
<name>Q6JCT2_9HEMI</name>
<evidence type="ECO:0000256" key="1">
    <source>
        <dbReference type="ARBA" id="ARBA00003257"/>
    </source>
</evidence>
<evidence type="ECO:0000256" key="10">
    <source>
        <dbReference type="ARBA" id="ARBA00023128"/>
    </source>
</evidence>
<dbReference type="PANTHER" id="PTHR11432:SF3">
    <property type="entry name" value="NADH-UBIQUINONE OXIDOREDUCTASE CHAIN 1"/>
    <property type="match status" value="1"/>
</dbReference>